<keyword evidence="12" id="KW-0449">Lipoprotein</keyword>
<dbReference type="SMART" id="SM00747">
    <property type="entry name" value="CFEM"/>
    <property type="match status" value="1"/>
</dbReference>
<protein>
    <submittedName>
        <fullName evidence="20">Cfem domain-containing protein</fullName>
    </submittedName>
</protein>
<feature type="chain" id="PRO_5035140605" evidence="17">
    <location>
        <begin position="21"/>
        <end position="489"/>
    </location>
</feature>
<keyword evidence="14" id="KW-0479">Metal-binding</keyword>
<keyword evidence="14" id="KW-0408">Iron</keyword>
<comment type="subcellular location">
    <subcellularLocation>
        <location evidence="2">Membrane</location>
        <topology evidence="2">Lipid-anchor</topology>
        <topology evidence="2">GPI-anchor</topology>
    </subcellularLocation>
    <subcellularLocation>
        <location evidence="1">Membrane</location>
        <topology evidence="1">Multi-pass membrane protein</topology>
    </subcellularLocation>
    <subcellularLocation>
        <location evidence="3">Secreted</location>
    </subcellularLocation>
</comment>
<dbReference type="GO" id="GO:0046872">
    <property type="term" value="F:metal ion binding"/>
    <property type="evidence" value="ECO:0007669"/>
    <property type="project" value="UniProtKB-UniRule"/>
</dbReference>
<feature type="transmembrane region" description="Helical" evidence="16">
    <location>
        <begin position="187"/>
        <end position="204"/>
    </location>
</feature>
<comment type="similarity">
    <text evidence="4">Belongs to the RBT5 family.</text>
</comment>
<keyword evidence="5" id="KW-0964">Secreted</keyword>
<evidence type="ECO:0000256" key="13">
    <source>
        <dbReference type="ARBA" id="ARBA00038359"/>
    </source>
</evidence>
<feature type="compositionally biased region" description="Polar residues" evidence="15">
    <location>
        <begin position="384"/>
        <end position="401"/>
    </location>
</feature>
<evidence type="ECO:0000313" key="21">
    <source>
        <dbReference type="Proteomes" id="UP000572817"/>
    </source>
</evidence>
<dbReference type="Proteomes" id="UP000572817">
    <property type="component" value="Unassembled WGS sequence"/>
</dbReference>
<feature type="binding site" description="axial binding residue" evidence="14">
    <location>
        <position position="54"/>
    </location>
    <ligand>
        <name>heme</name>
        <dbReference type="ChEBI" id="CHEBI:30413"/>
    </ligand>
    <ligandPart>
        <name>Fe</name>
        <dbReference type="ChEBI" id="CHEBI:18248"/>
    </ligandPart>
</feature>
<dbReference type="Pfam" id="PF05730">
    <property type="entry name" value="CFEM"/>
    <property type="match status" value="1"/>
</dbReference>
<evidence type="ECO:0000256" key="17">
    <source>
        <dbReference type="SAM" id="SignalP"/>
    </source>
</evidence>
<keyword evidence="11 14" id="KW-1015">Disulfide bond</keyword>
<evidence type="ECO:0000256" key="2">
    <source>
        <dbReference type="ARBA" id="ARBA00004589"/>
    </source>
</evidence>
<feature type="transmembrane region" description="Helical" evidence="16">
    <location>
        <begin position="335"/>
        <end position="355"/>
    </location>
</feature>
<keyword evidence="14" id="KW-0349">Heme</keyword>
<feature type="compositionally biased region" description="Gly residues" evidence="15">
    <location>
        <begin position="471"/>
        <end position="489"/>
    </location>
</feature>
<feature type="disulfide bond" evidence="14">
    <location>
        <begin position="36"/>
        <end position="76"/>
    </location>
</feature>
<evidence type="ECO:0000256" key="4">
    <source>
        <dbReference type="ARBA" id="ARBA00010031"/>
    </source>
</evidence>
<feature type="compositionally biased region" description="Basic and acidic residues" evidence="15">
    <location>
        <begin position="438"/>
        <end position="455"/>
    </location>
</feature>
<feature type="transmembrane region" description="Helical" evidence="16">
    <location>
        <begin position="102"/>
        <end position="120"/>
    </location>
</feature>
<evidence type="ECO:0000256" key="15">
    <source>
        <dbReference type="SAM" id="MobiDB-lite"/>
    </source>
</evidence>
<dbReference type="InterPro" id="IPR052337">
    <property type="entry name" value="SAT4-like"/>
</dbReference>
<evidence type="ECO:0000256" key="9">
    <source>
        <dbReference type="ARBA" id="ARBA00022989"/>
    </source>
</evidence>
<dbReference type="PROSITE" id="PS52012">
    <property type="entry name" value="CFEM"/>
    <property type="match status" value="1"/>
</dbReference>
<evidence type="ECO:0000256" key="11">
    <source>
        <dbReference type="ARBA" id="ARBA00023157"/>
    </source>
</evidence>
<evidence type="ECO:0000256" key="16">
    <source>
        <dbReference type="SAM" id="Phobius"/>
    </source>
</evidence>
<organism evidence="20 21">
    <name type="scientific">Botryosphaeria dothidea</name>
    <dbReference type="NCBI Taxonomy" id="55169"/>
    <lineage>
        <taxon>Eukaryota</taxon>
        <taxon>Fungi</taxon>
        <taxon>Dikarya</taxon>
        <taxon>Ascomycota</taxon>
        <taxon>Pezizomycotina</taxon>
        <taxon>Dothideomycetes</taxon>
        <taxon>Dothideomycetes incertae sedis</taxon>
        <taxon>Botryosphaeriales</taxon>
        <taxon>Botryosphaeriaceae</taxon>
        <taxon>Botryosphaeria</taxon>
    </lineage>
</organism>
<dbReference type="PANTHER" id="PTHR33048">
    <property type="entry name" value="PTH11-LIKE INTEGRAL MEMBRANE PROTEIN (AFU_ORTHOLOGUE AFUA_5G11245)"/>
    <property type="match status" value="1"/>
</dbReference>
<proteinExistence type="inferred from homology"/>
<keyword evidence="9 16" id="KW-1133">Transmembrane helix</keyword>
<feature type="disulfide bond" evidence="14">
    <location>
        <begin position="40"/>
        <end position="71"/>
    </location>
</feature>
<dbReference type="OrthoDB" id="2496787at2759"/>
<reference evidence="20 21" key="1">
    <citation type="submission" date="2020-04" db="EMBL/GenBank/DDBJ databases">
        <title>Genome Assembly and Annotation of Botryosphaeria dothidea sdau 11-99, a Latent Pathogen of Apple Fruit Ring Rot in China.</title>
        <authorList>
            <person name="Yu C."/>
            <person name="Diao Y."/>
            <person name="Lu Q."/>
            <person name="Zhao J."/>
            <person name="Cui S."/>
            <person name="Peng C."/>
            <person name="He B."/>
            <person name="Liu H."/>
        </authorList>
    </citation>
    <scope>NUCLEOTIDE SEQUENCE [LARGE SCALE GENOMIC DNA]</scope>
    <source>
        <strain evidence="21">sdau11-99</strain>
        <strain evidence="20">Sdau11-99</strain>
    </source>
</reference>
<dbReference type="InterPro" id="IPR049326">
    <property type="entry name" value="Rhodopsin_dom_fungi"/>
</dbReference>
<dbReference type="PANTHER" id="PTHR33048:SF160">
    <property type="entry name" value="SAT4 FAMILY MEMBRANE PROTEIN"/>
    <property type="match status" value="1"/>
</dbReference>
<gene>
    <name evidence="20" type="ORF">GTA08_BOTSDO06284</name>
    <name evidence="19" type="ORF">GTA08_BOTSDO10215</name>
</gene>
<keyword evidence="21" id="KW-1185">Reference proteome</keyword>
<keyword evidence="10 16" id="KW-0472">Membrane</keyword>
<dbReference type="GO" id="GO:0098552">
    <property type="term" value="C:side of membrane"/>
    <property type="evidence" value="ECO:0007669"/>
    <property type="project" value="UniProtKB-KW"/>
</dbReference>
<feature type="disulfide bond" evidence="14">
    <location>
        <begin position="50"/>
        <end position="57"/>
    </location>
</feature>
<dbReference type="AlphaFoldDB" id="A0A8H4IQ88"/>
<evidence type="ECO:0000256" key="12">
    <source>
        <dbReference type="ARBA" id="ARBA00023288"/>
    </source>
</evidence>
<feature type="disulfide bond" evidence="14">
    <location>
        <begin position="59"/>
        <end position="92"/>
    </location>
</feature>
<evidence type="ECO:0000313" key="19">
    <source>
        <dbReference type="EMBL" id="KAF4302350.1"/>
    </source>
</evidence>
<accession>A0A8H4IQ88</accession>
<feature type="transmembrane region" description="Helical" evidence="16">
    <location>
        <begin position="216"/>
        <end position="236"/>
    </location>
</feature>
<evidence type="ECO:0000256" key="3">
    <source>
        <dbReference type="ARBA" id="ARBA00004613"/>
    </source>
</evidence>
<sequence length="489" mass="53112">MKFALFVSALLAALVSTVYAASAADLSAIVSVMPKCGLLCLEKNIAASPCSLTDTECSCNNSTLNAQIELCVLQSCKVKEQLTTKNTTQTLCGAPIRDRTKAVSVSGIVGGIFALIAYILRMVSRLPQFGGTLGWDDAVMTFVVVLVAPLTCLSVVLANLGLGKDIWTLPFKNITHILYIYYFDEDLYLSALPMLKVSILLFYLRIFPEKGFRKAVFVTMAACIGYAIAFVLVSVFQCRPIKYAWLQWDDEHEGTCNNINAQGWSSAALNVILDVIVIILPMPQLWQLQLNKRKKFLLLLMFSVGFFVTIVSILRLQVLIQFGSTHNLTWDYTAVGYWSTIEIHVGIICACMPAMRSLFMNCMPRVMGQTTKDKSYGATSSGFSHGLSSGNNMPKGSQLSNRPKGDDDGDFIPLVDVESQAGTSIAGGHSLPPTRAGADQKDLSNHRNNHHDGQKLDLPSFSPMAFSVLNDGGGNGNGHGGNRTSGLGH</sequence>
<comment type="caution">
    <text evidence="20">The sequence shown here is derived from an EMBL/GenBank/DDBJ whole genome shotgun (WGS) entry which is preliminary data.</text>
</comment>
<name>A0A8H4IQ88_9PEZI</name>
<evidence type="ECO:0000256" key="7">
    <source>
        <dbReference type="ARBA" id="ARBA00022692"/>
    </source>
</evidence>
<dbReference type="InterPro" id="IPR008427">
    <property type="entry name" value="Extracellular_membr_CFEM_dom"/>
</dbReference>
<keyword evidence="6" id="KW-0325">Glycoprotein</keyword>
<evidence type="ECO:0000256" key="1">
    <source>
        <dbReference type="ARBA" id="ARBA00004141"/>
    </source>
</evidence>
<keyword evidence="6" id="KW-0336">GPI-anchor</keyword>
<feature type="signal peptide" evidence="17">
    <location>
        <begin position="1"/>
        <end position="20"/>
    </location>
</feature>
<evidence type="ECO:0000256" key="10">
    <source>
        <dbReference type="ARBA" id="ARBA00023136"/>
    </source>
</evidence>
<dbReference type="EMBL" id="WWBZ02000040">
    <property type="protein sequence ID" value="KAF4305466.1"/>
    <property type="molecule type" value="Genomic_DNA"/>
</dbReference>
<feature type="transmembrane region" description="Helical" evidence="16">
    <location>
        <begin position="298"/>
        <end position="323"/>
    </location>
</feature>
<evidence type="ECO:0000256" key="5">
    <source>
        <dbReference type="ARBA" id="ARBA00022525"/>
    </source>
</evidence>
<keyword evidence="8 17" id="KW-0732">Signal</keyword>
<dbReference type="Pfam" id="PF20684">
    <property type="entry name" value="Fung_rhodopsin"/>
    <property type="match status" value="1"/>
</dbReference>
<evidence type="ECO:0000259" key="18">
    <source>
        <dbReference type="PROSITE" id="PS52012"/>
    </source>
</evidence>
<comment type="similarity">
    <text evidence="13">Belongs to the SAT4 family.</text>
</comment>
<evidence type="ECO:0000256" key="8">
    <source>
        <dbReference type="ARBA" id="ARBA00022729"/>
    </source>
</evidence>
<feature type="region of interest" description="Disordered" evidence="15">
    <location>
        <begin position="384"/>
        <end position="489"/>
    </location>
</feature>
<evidence type="ECO:0000256" key="6">
    <source>
        <dbReference type="ARBA" id="ARBA00022622"/>
    </source>
</evidence>
<dbReference type="EMBL" id="WWBZ02000073">
    <property type="protein sequence ID" value="KAF4302350.1"/>
    <property type="molecule type" value="Genomic_DNA"/>
</dbReference>
<keyword evidence="7 16" id="KW-0812">Transmembrane</keyword>
<dbReference type="GO" id="GO:0005576">
    <property type="term" value="C:extracellular region"/>
    <property type="evidence" value="ECO:0007669"/>
    <property type="project" value="UniProtKB-SubCell"/>
</dbReference>
<feature type="domain" description="CFEM" evidence="18">
    <location>
        <begin position="8"/>
        <end position="116"/>
    </location>
</feature>
<feature type="transmembrane region" description="Helical" evidence="16">
    <location>
        <begin position="141"/>
        <end position="162"/>
    </location>
</feature>
<evidence type="ECO:0000256" key="14">
    <source>
        <dbReference type="PROSITE-ProRule" id="PRU01356"/>
    </source>
</evidence>
<evidence type="ECO:0000313" key="20">
    <source>
        <dbReference type="EMBL" id="KAF4305466.1"/>
    </source>
</evidence>